<evidence type="ECO:0000259" key="1">
    <source>
        <dbReference type="Pfam" id="PF13503"/>
    </source>
</evidence>
<sequence>MCDLIHKNIMNNNFNQLNEWIATHSTKYNHLYAILAGTATSDALTNYGRLDGAYSPEGIWLNTPYQQWYDLMPYIVKLSPQSPFLTWLSNTTTCNWGWLAFSHYSQTELVPQLKLLTKVILPDNKEVFFRYWDGGFLAKILMASTSEQQQTLLSGFSTLWLDNQVINLPESSTQDNHAMITLTAQQLSLLDEEKLYELRQELKLYLKTNYPKKSRMLGSKSTERFLDLIMKKINQYQIPRKDQAKQFLDLALILGTHFDTDPMLYHWVNPRLITVATDIISLIELNEDLSTPLRMSMGPNLSIYLERLEQLLQKPIHSLFEITNEKQVVEFVINLYPERYQQLPFNTLEKFYQLQIPYYNSQLFFNYSSHAVLLAMQFFLGHAVFEDPLYPWINEIISKNNQLSEKESIEHIISYTKKRIRKEIIHINFYLKKMIDS</sequence>
<accession>A0A318MVF2</accession>
<dbReference type="InterPro" id="IPR025391">
    <property type="entry name" value="DUF4123"/>
</dbReference>
<dbReference type="Pfam" id="PF13503">
    <property type="entry name" value="DUF4123"/>
    <property type="match status" value="1"/>
</dbReference>
<dbReference type="RefSeq" id="WP_110443313.1">
    <property type="nucleotide sequence ID" value="NZ_QGLM01000007.1"/>
</dbReference>
<proteinExistence type="predicted"/>
<evidence type="ECO:0000313" key="3">
    <source>
        <dbReference type="Proteomes" id="UP000247838"/>
    </source>
</evidence>
<dbReference type="EMBL" id="QGLM01000007">
    <property type="protein sequence ID" value="PXY96146.1"/>
    <property type="molecule type" value="Genomic_DNA"/>
</dbReference>
<name>A0A318MVF2_FRIPE</name>
<gene>
    <name evidence="2" type="ORF">DKK76_04450</name>
</gene>
<comment type="caution">
    <text evidence="2">The sequence shown here is derived from an EMBL/GenBank/DDBJ whole genome shotgun (WGS) entry which is preliminary data.</text>
</comment>
<protein>
    <recommendedName>
        <fullName evidence="1">DUF4123 domain-containing protein</fullName>
    </recommendedName>
</protein>
<dbReference type="AlphaFoldDB" id="A0A318MVF2"/>
<evidence type="ECO:0000313" key="2">
    <source>
        <dbReference type="EMBL" id="PXY96146.1"/>
    </source>
</evidence>
<feature type="domain" description="DUF4123" evidence="1">
    <location>
        <begin position="31"/>
        <end position="150"/>
    </location>
</feature>
<reference evidence="2 3" key="1">
    <citation type="submission" date="2018-05" db="EMBL/GenBank/DDBJ databases">
        <title>Reference genomes for bee gut microbiota database.</title>
        <authorList>
            <person name="Ellegaard K.M."/>
        </authorList>
    </citation>
    <scope>NUCLEOTIDE SEQUENCE [LARGE SCALE GENOMIC DNA]</scope>
    <source>
        <strain evidence="2 3">ESL0167</strain>
    </source>
</reference>
<organism evidence="2 3">
    <name type="scientific">Frischella perrara</name>
    <dbReference type="NCBI Taxonomy" id="1267021"/>
    <lineage>
        <taxon>Bacteria</taxon>
        <taxon>Pseudomonadati</taxon>
        <taxon>Pseudomonadota</taxon>
        <taxon>Gammaproteobacteria</taxon>
        <taxon>Orbales</taxon>
        <taxon>Orbaceae</taxon>
        <taxon>Frischella</taxon>
    </lineage>
</organism>
<dbReference type="Proteomes" id="UP000247838">
    <property type="component" value="Unassembled WGS sequence"/>
</dbReference>